<sequence length="334" mass="37644">MSRQYIPTIGYFSDDIKNSHKLFSMLGEGAHGLMFVARNGMQNFTGKGRNIQYDNFMSLSGYQNIPLIVMAPNMPLGDIDFYHNPESSLANLKLVIDFTTEFPAEKSSKIVTFHLNSLLWPDEWARFGANPNEKLLIFNRTFSDTIFPALVKIASYAKSRGIQLKVETTPVPEFGDIADGKLGRLGNPFPLYSGRGFSEIRKAGLGIALDFSHTFTLYKSARLFKEKGDRVFDTYRGLFPTDVDYLNQHNLIDEVKSLKDGDVVHINDSLGLYDPSQGLVHKESVALGDGEIEELPDIIKILKTNNLNIVFEINESDYVNRPNLIKSLEYFHAN</sequence>
<reference evidence="1 2" key="1">
    <citation type="journal article" date="2016" name="Nat. Commun.">
        <title>Thousands of microbial genomes shed light on interconnected biogeochemical processes in an aquifer system.</title>
        <authorList>
            <person name="Anantharaman K."/>
            <person name="Brown C.T."/>
            <person name="Hug L.A."/>
            <person name="Sharon I."/>
            <person name="Castelle C.J."/>
            <person name="Probst A.J."/>
            <person name="Thomas B.C."/>
            <person name="Singh A."/>
            <person name="Wilkins M.J."/>
            <person name="Karaoz U."/>
            <person name="Brodie E.L."/>
            <person name="Williams K.H."/>
            <person name="Hubbard S.S."/>
            <person name="Banfield J.F."/>
        </authorList>
    </citation>
    <scope>NUCLEOTIDE SEQUENCE [LARGE SCALE GENOMIC DNA]</scope>
</reference>
<evidence type="ECO:0000313" key="2">
    <source>
        <dbReference type="Proteomes" id="UP000178632"/>
    </source>
</evidence>
<protein>
    <recommendedName>
        <fullName evidence="3">Xylose isomerase-like TIM barrel domain-containing protein</fullName>
    </recommendedName>
</protein>
<name>A0A1G2IND4_9BACT</name>
<gene>
    <name evidence="1" type="ORF">A3G45_00395</name>
</gene>
<evidence type="ECO:0000313" key="1">
    <source>
        <dbReference type="EMBL" id="OGZ76414.1"/>
    </source>
</evidence>
<comment type="caution">
    <text evidence="1">The sequence shown here is derived from an EMBL/GenBank/DDBJ whole genome shotgun (WGS) entry which is preliminary data.</text>
</comment>
<accession>A0A1G2IND4</accession>
<proteinExistence type="predicted"/>
<dbReference type="Gene3D" id="3.20.20.150">
    <property type="entry name" value="Divalent-metal-dependent TIM barrel enzymes"/>
    <property type="match status" value="1"/>
</dbReference>
<dbReference type="Proteomes" id="UP000178632">
    <property type="component" value="Unassembled WGS sequence"/>
</dbReference>
<dbReference type="EMBL" id="MHPE01000036">
    <property type="protein sequence ID" value="OGZ76414.1"/>
    <property type="molecule type" value="Genomic_DNA"/>
</dbReference>
<dbReference type="AlphaFoldDB" id="A0A1G2IND4"/>
<evidence type="ECO:0008006" key="3">
    <source>
        <dbReference type="Google" id="ProtNLM"/>
    </source>
</evidence>
<organism evidence="1 2">
    <name type="scientific">Candidatus Staskawiczbacteria bacterium RIFCSPLOWO2_12_FULL_37_15</name>
    <dbReference type="NCBI Taxonomy" id="1802218"/>
    <lineage>
        <taxon>Bacteria</taxon>
        <taxon>Candidatus Staskawicziibacteriota</taxon>
    </lineage>
</organism>